<evidence type="ECO:0000256" key="6">
    <source>
        <dbReference type="ARBA" id="ARBA00023136"/>
    </source>
</evidence>
<feature type="transmembrane region" description="Helical" evidence="7">
    <location>
        <begin position="142"/>
        <end position="160"/>
    </location>
</feature>
<feature type="transmembrane region" description="Helical" evidence="7">
    <location>
        <begin position="27"/>
        <end position="56"/>
    </location>
</feature>
<feature type="transmembrane region" description="Helical" evidence="7">
    <location>
        <begin position="299"/>
        <end position="320"/>
    </location>
</feature>
<dbReference type="PANTHER" id="PTHR23517:SF2">
    <property type="entry name" value="MULTIDRUG RESISTANCE PROTEIN MDTH"/>
    <property type="match status" value="1"/>
</dbReference>
<keyword evidence="5 7" id="KW-1133">Transmembrane helix</keyword>
<comment type="subcellular location">
    <subcellularLocation>
        <location evidence="1">Cell membrane</location>
        <topology evidence="1">Multi-pass membrane protein</topology>
    </subcellularLocation>
</comment>
<dbReference type="EMBL" id="MASW01000002">
    <property type="protein sequence ID" value="PXY27045.1"/>
    <property type="molecule type" value="Genomic_DNA"/>
</dbReference>
<keyword evidence="3" id="KW-1003">Cell membrane</keyword>
<name>A0A2V4B1M6_9PSEU</name>
<keyword evidence="9" id="KW-1185">Reference proteome</keyword>
<dbReference type="GO" id="GO:0005886">
    <property type="term" value="C:plasma membrane"/>
    <property type="evidence" value="ECO:0007669"/>
    <property type="project" value="UniProtKB-SubCell"/>
</dbReference>
<evidence type="ECO:0000313" key="9">
    <source>
        <dbReference type="Proteomes" id="UP000249915"/>
    </source>
</evidence>
<dbReference type="AlphaFoldDB" id="A0A2V4B1M6"/>
<feature type="transmembrane region" description="Helical" evidence="7">
    <location>
        <begin position="166"/>
        <end position="188"/>
    </location>
</feature>
<dbReference type="RefSeq" id="WP_112281046.1">
    <property type="nucleotide sequence ID" value="NZ_MASW01000002.1"/>
</dbReference>
<evidence type="ECO:0000256" key="3">
    <source>
        <dbReference type="ARBA" id="ARBA00022475"/>
    </source>
</evidence>
<feature type="transmembrane region" description="Helical" evidence="7">
    <location>
        <begin position="209"/>
        <end position="236"/>
    </location>
</feature>
<dbReference type="InterPro" id="IPR050171">
    <property type="entry name" value="MFS_Transporters"/>
</dbReference>
<dbReference type="PANTHER" id="PTHR23517">
    <property type="entry name" value="RESISTANCE PROTEIN MDTM, PUTATIVE-RELATED-RELATED"/>
    <property type="match status" value="1"/>
</dbReference>
<evidence type="ECO:0000256" key="1">
    <source>
        <dbReference type="ARBA" id="ARBA00004651"/>
    </source>
</evidence>
<dbReference type="InterPro" id="IPR036259">
    <property type="entry name" value="MFS_trans_sf"/>
</dbReference>
<evidence type="ECO:0000256" key="2">
    <source>
        <dbReference type="ARBA" id="ARBA00022448"/>
    </source>
</evidence>
<dbReference type="Gene3D" id="1.20.1250.20">
    <property type="entry name" value="MFS general substrate transporter like domains"/>
    <property type="match status" value="1"/>
</dbReference>
<keyword evidence="4 7" id="KW-0812">Transmembrane</keyword>
<feature type="transmembrane region" description="Helical" evidence="7">
    <location>
        <begin position="101"/>
        <end position="122"/>
    </location>
</feature>
<evidence type="ECO:0000256" key="4">
    <source>
        <dbReference type="ARBA" id="ARBA00022692"/>
    </source>
</evidence>
<dbReference type="Proteomes" id="UP000249915">
    <property type="component" value="Unassembled WGS sequence"/>
</dbReference>
<evidence type="ECO:0000313" key="8">
    <source>
        <dbReference type="EMBL" id="PXY27045.1"/>
    </source>
</evidence>
<feature type="transmembrane region" description="Helical" evidence="7">
    <location>
        <begin position="242"/>
        <end position="264"/>
    </location>
</feature>
<dbReference type="GO" id="GO:0022857">
    <property type="term" value="F:transmembrane transporter activity"/>
    <property type="evidence" value="ECO:0007669"/>
    <property type="project" value="InterPro"/>
</dbReference>
<proteinExistence type="predicted"/>
<sequence>MAGGSEAPAPSRTLALTQFADSVGLGGYLVCVVVYFTTIVGLSPAGLGAGLALGWGAGMLAGTPLGRLADRWGARRVAIVCAAVAGVAVAAFGLARSMLGFLLVAALFATAHSGLAAARQALLAGLAAPAERTAIRARLQSAGNAGLALGSALGGLALYAGERAAYVAAFGLAAVSFGVAAVLLRRVPAVAPVRGGRAPAAAVLRDRPYAVLAVLNLILLLHLPMLSIGVPLWIVLRTQAPDWMVSVLLVVNMLAVSLFQVRVARRVRDLPAAARSVRLAGVLLLAACVVYAVSGAGTAGWVAACVLVAAAVLQVVGEMLHSSGSWEIGFGLAPDDAMGQYQGFFGSGMAAARMLGPVVVTTALAAWGVFGWLALGSLFLGAALATGPALRWAVARRRARTCGGCADAPAANRATCF</sequence>
<evidence type="ECO:0000256" key="7">
    <source>
        <dbReference type="SAM" id="Phobius"/>
    </source>
</evidence>
<dbReference type="SUPFAM" id="SSF103473">
    <property type="entry name" value="MFS general substrate transporter"/>
    <property type="match status" value="1"/>
</dbReference>
<accession>A0A2V4B1M6</accession>
<keyword evidence="2" id="KW-0813">Transport</keyword>
<gene>
    <name evidence="8" type="ORF">BAY60_11185</name>
</gene>
<feature type="transmembrane region" description="Helical" evidence="7">
    <location>
        <begin position="77"/>
        <end position="95"/>
    </location>
</feature>
<dbReference type="OrthoDB" id="3865324at2"/>
<evidence type="ECO:0000256" key="5">
    <source>
        <dbReference type="ARBA" id="ARBA00022989"/>
    </source>
</evidence>
<protein>
    <submittedName>
        <fullName evidence="8">MFS transporter</fullName>
    </submittedName>
</protein>
<organism evidence="8 9">
    <name type="scientific">Prauserella muralis</name>
    <dbReference type="NCBI Taxonomy" id="588067"/>
    <lineage>
        <taxon>Bacteria</taxon>
        <taxon>Bacillati</taxon>
        <taxon>Actinomycetota</taxon>
        <taxon>Actinomycetes</taxon>
        <taxon>Pseudonocardiales</taxon>
        <taxon>Pseudonocardiaceae</taxon>
        <taxon>Prauserella</taxon>
    </lineage>
</organism>
<feature type="transmembrane region" description="Helical" evidence="7">
    <location>
        <begin position="370"/>
        <end position="390"/>
    </location>
</feature>
<dbReference type="InterPro" id="IPR011701">
    <property type="entry name" value="MFS"/>
</dbReference>
<keyword evidence="6 7" id="KW-0472">Membrane</keyword>
<comment type="caution">
    <text evidence="8">The sequence shown here is derived from an EMBL/GenBank/DDBJ whole genome shotgun (WGS) entry which is preliminary data.</text>
</comment>
<dbReference type="Pfam" id="PF07690">
    <property type="entry name" value="MFS_1"/>
    <property type="match status" value="1"/>
</dbReference>
<reference evidence="8 9" key="1">
    <citation type="submission" date="2016-07" db="EMBL/GenBank/DDBJ databases">
        <title>Draft genome sequence of Prauserella muralis DSM 45305, isolated from a mould-covered wall in an indoor environment.</title>
        <authorList>
            <person name="Ruckert C."/>
            <person name="Albersmeier A."/>
            <person name="Jiang C.-L."/>
            <person name="Jiang Y."/>
            <person name="Kalinowski J."/>
            <person name="Schneider O."/>
            <person name="Winkler A."/>
            <person name="Zotchev S.B."/>
        </authorList>
    </citation>
    <scope>NUCLEOTIDE SEQUENCE [LARGE SCALE GENOMIC DNA]</scope>
    <source>
        <strain evidence="8 9">DSM 45305</strain>
    </source>
</reference>